<evidence type="ECO:0000313" key="3">
    <source>
        <dbReference type="Proteomes" id="UP000799291"/>
    </source>
</evidence>
<evidence type="ECO:0000256" key="1">
    <source>
        <dbReference type="SAM" id="Phobius"/>
    </source>
</evidence>
<keyword evidence="1" id="KW-1133">Transmembrane helix</keyword>
<reference evidence="2" key="1">
    <citation type="journal article" date="2020" name="Stud. Mycol.">
        <title>101 Dothideomycetes genomes: a test case for predicting lifestyles and emergence of pathogens.</title>
        <authorList>
            <person name="Haridas S."/>
            <person name="Albert R."/>
            <person name="Binder M."/>
            <person name="Bloem J."/>
            <person name="Labutti K."/>
            <person name="Salamov A."/>
            <person name="Andreopoulos B."/>
            <person name="Baker S."/>
            <person name="Barry K."/>
            <person name="Bills G."/>
            <person name="Bluhm B."/>
            <person name="Cannon C."/>
            <person name="Castanera R."/>
            <person name="Culley D."/>
            <person name="Daum C."/>
            <person name="Ezra D."/>
            <person name="Gonzalez J."/>
            <person name="Henrissat B."/>
            <person name="Kuo A."/>
            <person name="Liang C."/>
            <person name="Lipzen A."/>
            <person name="Lutzoni F."/>
            <person name="Magnuson J."/>
            <person name="Mondo S."/>
            <person name="Nolan M."/>
            <person name="Ohm R."/>
            <person name="Pangilinan J."/>
            <person name="Park H.-J."/>
            <person name="Ramirez L."/>
            <person name="Alfaro M."/>
            <person name="Sun H."/>
            <person name="Tritt A."/>
            <person name="Yoshinaga Y."/>
            <person name="Zwiers L.-H."/>
            <person name="Turgeon B."/>
            <person name="Goodwin S."/>
            <person name="Spatafora J."/>
            <person name="Crous P."/>
            <person name="Grigoriev I."/>
        </authorList>
    </citation>
    <scope>NUCLEOTIDE SEQUENCE</scope>
    <source>
        <strain evidence="2">CBS 122367</strain>
    </source>
</reference>
<dbReference type="AlphaFoldDB" id="A0A6G1IDJ8"/>
<name>A0A6G1IDJ8_9PLEO</name>
<dbReference type="PANTHER" id="PTHR35394:SF5">
    <property type="entry name" value="DUF3176 DOMAIN-CONTAINING PROTEIN"/>
    <property type="match status" value="1"/>
</dbReference>
<dbReference type="EMBL" id="MU005638">
    <property type="protein sequence ID" value="KAF2676205.1"/>
    <property type="molecule type" value="Genomic_DNA"/>
</dbReference>
<evidence type="ECO:0000313" key="2">
    <source>
        <dbReference type="EMBL" id="KAF2676205.1"/>
    </source>
</evidence>
<evidence type="ECO:0008006" key="4">
    <source>
        <dbReference type="Google" id="ProtNLM"/>
    </source>
</evidence>
<organism evidence="2 3">
    <name type="scientific">Lentithecium fluviatile CBS 122367</name>
    <dbReference type="NCBI Taxonomy" id="1168545"/>
    <lineage>
        <taxon>Eukaryota</taxon>
        <taxon>Fungi</taxon>
        <taxon>Dikarya</taxon>
        <taxon>Ascomycota</taxon>
        <taxon>Pezizomycotina</taxon>
        <taxon>Dothideomycetes</taxon>
        <taxon>Pleosporomycetidae</taxon>
        <taxon>Pleosporales</taxon>
        <taxon>Massarineae</taxon>
        <taxon>Lentitheciaceae</taxon>
        <taxon>Lentithecium</taxon>
    </lineage>
</organism>
<dbReference type="InterPro" id="IPR021514">
    <property type="entry name" value="DUF3176"/>
</dbReference>
<dbReference type="PANTHER" id="PTHR35394">
    <property type="entry name" value="DUF3176 DOMAIN-CONTAINING PROTEIN"/>
    <property type="match status" value="1"/>
</dbReference>
<keyword evidence="3" id="KW-1185">Reference proteome</keyword>
<keyword evidence="1" id="KW-0812">Transmembrane</keyword>
<dbReference type="Proteomes" id="UP000799291">
    <property type="component" value="Unassembled WGS sequence"/>
</dbReference>
<sequence>MSNSSPYWLHHPNIPIYLDTVTETVLQHPDANHTCATCKTSSHDQPIHCVSTNTFPAPPPYSTHPTVAASVSSSTRGPLVPLLDVDTSRNLPRLLPPRPALRFDPAERSRVRFRRATLSPHSDAKTDDVDFDQKPQLGLGIPEAPFHPDISPTRTPAIESMEKAEKKVEPEKNGGSPNLAQRIEQKLWKYSASGNVAKRWLLEIVSWTLSAASMGAIIGVLLFLNNKPTPSWPFGLTLNAYISVFSKVSSAALLLPISEALGQLKWLWFQGSSKKMWDFEIFDNASRGPWGAFLLLVRTKGTTLAALGAAITIFALALDPFFQQVVEYPPRMALNAALNSTIPRVVQYQPSYDTATRAGVEMIQLEQDMQAVALKFLYEDSTQPLPFGKDVRPDIPLSCPTSNCTWPEHETLGVCSTCEDISELLTYDCLTGPLDWIASANATLGAKPANGTMCGWFINATIPDPGSRPVLMSGHRKATANLPDEESLLTRVLPLVSSVDRSPLYGTGSYRFKDVQNAIIDFFVVSTADKPGSAYSREPPVAHECLLAWCVKTIKPTYFEATYSEQVTKTFTNMTPAVYPWKSIPTITPFGPGNIQEYGRDIQLNYNGTQYGASTEANVRATFIFDDYFPSVYLQSNESGVGFLRYKMQYSDGPPFLRNVSYNPFLAPNNVSHHMERLAAGLTNVLRSSDQHVWVEGDVFSIETFVRVRWAWLSLPLGLLVFTLLFLVGTVIKSSLVKEHVGVWKTSAIATLLYGLPDEMQKKITAPAPGGVAQTPRAKAKELKVKMLPKMGWRLSGNLFSPFTPKIKQSQPPPGWI</sequence>
<proteinExistence type="predicted"/>
<dbReference type="Pfam" id="PF11374">
    <property type="entry name" value="DUF3176"/>
    <property type="match status" value="1"/>
</dbReference>
<keyword evidence="1" id="KW-0472">Membrane</keyword>
<protein>
    <recommendedName>
        <fullName evidence="4">DUF3176 domain containing protein</fullName>
    </recommendedName>
</protein>
<dbReference type="OrthoDB" id="5242705at2759"/>
<feature type="transmembrane region" description="Helical" evidence="1">
    <location>
        <begin position="710"/>
        <end position="732"/>
    </location>
</feature>
<gene>
    <name evidence="2" type="ORF">K458DRAFT_424947</name>
</gene>
<accession>A0A6G1IDJ8</accession>